<evidence type="ECO:0000313" key="3">
    <source>
        <dbReference type="EMBL" id="KAF2003517.1"/>
    </source>
</evidence>
<dbReference type="AlphaFoldDB" id="A0A6A5WPQ3"/>
<evidence type="ECO:0000256" key="1">
    <source>
        <dbReference type="SAM" id="MobiDB-lite"/>
    </source>
</evidence>
<dbReference type="EMBL" id="ML977572">
    <property type="protein sequence ID" value="KAF2003517.1"/>
    <property type="molecule type" value="Genomic_DNA"/>
</dbReference>
<feature type="compositionally biased region" description="Basic and acidic residues" evidence="1">
    <location>
        <begin position="83"/>
        <end position="99"/>
    </location>
</feature>
<feature type="region of interest" description="Disordered" evidence="1">
    <location>
        <begin position="77"/>
        <end position="99"/>
    </location>
</feature>
<keyword evidence="2" id="KW-0472">Membrane</keyword>
<keyword evidence="2" id="KW-1133">Transmembrane helix</keyword>
<accession>A0A6A5WPQ3</accession>
<keyword evidence="2" id="KW-0812">Transmembrane</keyword>
<reference evidence="3" key="1">
    <citation type="journal article" date="2020" name="Stud. Mycol.">
        <title>101 Dothideomycetes genomes: a test case for predicting lifestyles and emergence of pathogens.</title>
        <authorList>
            <person name="Haridas S."/>
            <person name="Albert R."/>
            <person name="Binder M."/>
            <person name="Bloem J."/>
            <person name="Labutti K."/>
            <person name="Salamov A."/>
            <person name="Andreopoulos B."/>
            <person name="Baker S."/>
            <person name="Barry K."/>
            <person name="Bills G."/>
            <person name="Bluhm B."/>
            <person name="Cannon C."/>
            <person name="Castanera R."/>
            <person name="Culley D."/>
            <person name="Daum C."/>
            <person name="Ezra D."/>
            <person name="Gonzalez J."/>
            <person name="Henrissat B."/>
            <person name="Kuo A."/>
            <person name="Liang C."/>
            <person name="Lipzen A."/>
            <person name="Lutzoni F."/>
            <person name="Magnuson J."/>
            <person name="Mondo S."/>
            <person name="Nolan M."/>
            <person name="Ohm R."/>
            <person name="Pangilinan J."/>
            <person name="Park H.-J."/>
            <person name="Ramirez L."/>
            <person name="Alfaro M."/>
            <person name="Sun H."/>
            <person name="Tritt A."/>
            <person name="Yoshinaga Y."/>
            <person name="Zwiers L.-H."/>
            <person name="Turgeon B."/>
            <person name="Goodwin S."/>
            <person name="Spatafora J."/>
            <person name="Crous P."/>
            <person name="Grigoriev I."/>
        </authorList>
    </citation>
    <scope>NUCLEOTIDE SEQUENCE</scope>
    <source>
        <strain evidence="3">CBS 123094</strain>
    </source>
</reference>
<organism evidence="3 4">
    <name type="scientific">Amniculicola lignicola CBS 123094</name>
    <dbReference type="NCBI Taxonomy" id="1392246"/>
    <lineage>
        <taxon>Eukaryota</taxon>
        <taxon>Fungi</taxon>
        <taxon>Dikarya</taxon>
        <taxon>Ascomycota</taxon>
        <taxon>Pezizomycotina</taxon>
        <taxon>Dothideomycetes</taxon>
        <taxon>Pleosporomycetidae</taxon>
        <taxon>Pleosporales</taxon>
        <taxon>Amniculicolaceae</taxon>
        <taxon>Amniculicola</taxon>
    </lineage>
</organism>
<sequence length="99" mass="11236">MYGTSTLAFEEQAPQRTFGPLGKQYYRKQASAEQSASFQISYLQISIIALVLIGASFEILHWAGGWRLGYQGLPPRMRRRRSSVGEERDGVEFRGLHVE</sequence>
<proteinExistence type="predicted"/>
<feature type="transmembrane region" description="Helical" evidence="2">
    <location>
        <begin position="45"/>
        <end position="70"/>
    </location>
</feature>
<gene>
    <name evidence="3" type="ORF">P154DRAFT_573116</name>
</gene>
<evidence type="ECO:0000313" key="4">
    <source>
        <dbReference type="Proteomes" id="UP000799779"/>
    </source>
</evidence>
<evidence type="ECO:0000256" key="2">
    <source>
        <dbReference type="SAM" id="Phobius"/>
    </source>
</evidence>
<dbReference type="Proteomes" id="UP000799779">
    <property type="component" value="Unassembled WGS sequence"/>
</dbReference>
<name>A0A6A5WPQ3_9PLEO</name>
<protein>
    <submittedName>
        <fullName evidence="3">Uncharacterized protein</fullName>
    </submittedName>
</protein>
<keyword evidence="4" id="KW-1185">Reference proteome</keyword>